<accession>A0A366LNK5</accession>
<evidence type="ECO:0000313" key="2">
    <source>
        <dbReference type="Proteomes" id="UP000253303"/>
    </source>
</evidence>
<keyword evidence="1" id="KW-0645">Protease</keyword>
<dbReference type="AlphaFoldDB" id="A0A366LNK5"/>
<name>A0A366LNK5_9ACTN</name>
<dbReference type="GO" id="GO:0004180">
    <property type="term" value="F:carboxypeptidase activity"/>
    <property type="evidence" value="ECO:0007669"/>
    <property type="project" value="UniProtKB-KW"/>
</dbReference>
<dbReference type="SUPFAM" id="SSF49464">
    <property type="entry name" value="Carboxypeptidase regulatory domain-like"/>
    <property type="match status" value="1"/>
</dbReference>
<dbReference type="RefSeq" id="WP_113985694.1">
    <property type="nucleotide sequence ID" value="NZ_QMEY01000027.1"/>
</dbReference>
<keyword evidence="1" id="KW-0378">Hydrolase</keyword>
<keyword evidence="1" id="KW-0121">Carboxypeptidase</keyword>
<reference evidence="1 2" key="1">
    <citation type="submission" date="2018-06" db="EMBL/GenBank/DDBJ databases">
        <title>Sphaerisporangium craniellae sp. nov., isolated from a marine sponge in the South China Sea.</title>
        <authorList>
            <person name="Li L."/>
        </authorList>
    </citation>
    <scope>NUCLEOTIDE SEQUENCE [LARGE SCALE GENOMIC DNA]</scope>
    <source>
        <strain evidence="1 2">LHW63015</strain>
    </source>
</reference>
<dbReference type="Proteomes" id="UP000253303">
    <property type="component" value="Unassembled WGS sequence"/>
</dbReference>
<dbReference type="OrthoDB" id="4152215at2"/>
<comment type="caution">
    <text evidence="1">The sequence shown here is derived from an EMBL/GenBank/DDBJ whole genome shotgun (WGS) entry which is preliminary data.</text>
</comment>
<dbReference type="EMBL" id="QMEY01000027">
    <property type="protein sequence ID" value="RBQ14999.1"/>
    <property type="molecule type" value="Genomic_DNA"/>
</dbReference>
<keyword evidence="2" id="KW-1185">Reference proteome</keyword>
<proteinExistence type="predicted"/>
<gene>
    <name evidence="1" type="ORF">DP939_38095</name>
</gene>
<organism evidence="1 2">
    <name type="scientific">Spongiactinospora rosea</name>
    <dbReference type="NCBI Taxonomy" id="2248750"/>
    <lineage>
        <taxon>Bacteria</taxon>
        <taxon>Bacillati</taxon>
        <taxon>Actinomycetota</taxon>
        <taxon>Actinomycetes</taxon>
        <taxon>Streptosporangiales</taxon>
        <taxon>Streptosporangiaceae</taxon>
        <taxon>Spongiactinospora</taxon>
    </lineage>
</organism>
<evidence type="ECO:0000313" key="1">
    <source>
        <dbReference type="EMBL" id="RBQ14999.1"/>
    </source>
</evidence>
<protein>
    <submittedName>
        <fullName evidence="1">Carboxypeptidase regulatory-like domain-containing protein</fullName>
    </submittedName>
</protein>
<sequence length="248" mass="27402">MTRYFPVETSVLYSAAWFVPFDDFARRVQTAGVATGLDRYDPDRDAWEPQDTQAIRTPSAAIAYPELGRRAGPDARPERYRVRFEAVGYQALYPADGEPFDAALGGVEFVAHPYDDTRPPAVLSEPRLVRLLPSVAFPYGPGVRTVYGVVRAAGTGTPVANALVEARGTTTPDLAAWHERTLTDPRGAFRLALRWEGERVPGPPAQQVFHLQATERPGRTGSLDVRLPAGRDRRHVIEVAGPDRQREQ</sequence>
<dbReference type="InterPro" id="IPR008969">
    <property type="entry name" value="CarboxyPept-like_regulatory"/>
</dbReference>